<keyword evidence="3" id="KW-1003">Cell membrane</keyword>
<organism evidence="9 10">
    <name type="scientific">Caldovatus sediminis</name>
    <dbReference type="NCBI Taxonomy" id="2041189"/>
    <lineage>
        <taxon>Bacteria</taxon>
        <taxon>Pseudomonadati</taxon>
        <taxon>Pseudomonadota</taxon>
        <taxon>Alphaproteobacteria</taxon>
        <taxon>Acetobacterales</taxon>
        <taxon>Roseomonadaceae</taxon>
        <taxon>Caldovatus</taxon>
    </lineage>
</organism>
<evidence type="ECO:0000256" key="7">
    <source>
        <dbReference type="SAM" id="Phobius"/>
    </source>
</evidence>
<gene>
    <name evidence="9" type="primary">mrpB</name>
    <name evidence="9" type="ORF">GCM10010964_29920</name>
</gene>
<protein>
    <submittedName>
        <fullName evidence="9">Na(+)/H(+) antiporter subunit B</fullName>
    </submittedName>
</protein>
<dbReference type="Proteomes" id="UP000597507">
    <property type="component" value="Unassembled WGS sequence"/>
</dbReference>
<evidence type="ECO:0000256" key="5">
    <source>
        <dbReference type="ARBA" id="ARBA00022989"/>
    </source>
</evidence>
<feature type="transmembrane region" description="Helical" evidence="7">
    <location>
        <begin position="73"/>
        <end position="94"/>
    </location>
</feature>
<evidence type="ECO:0000256" key="6">
    <source>
        <dbReference type="ARBA" id="ARBA00023136"/>
    </source>
</evidence>
<feature type="domain" description="Na+/H+ antiporter MnhB subunit-related protein" evidence="8">
    <location>
        <begin position="6"/>
        <end position="129"/>
    </location>
</feature>
<evidence type="ECO:0000313" key="10">
    <source>
        <dbReference type="Proteomes" id="UP000597507"/>
    </source>
</evidence>
<comment type="similarity">
    <text evidence="2">Belongs to the CPA3 antiporters (TC 2.A.63) subunit B family.</text>
</comment>
<feature type="transmembrane region" description="Helical" evidence="7">
    <location>
        <begin position="35"/>
        <end position="53"/>
    </location>
</feature>
<dbReference type="AlphaFoldDB" id="A0A8J3EEG5"/>
<evidence type="ECO:0000256" key="1">
    <source>
        <dbReference type="ARBA" id="ARBA00004651"/>
    </source>
</evidence>
<keyword evidence="5 7" id="KW-1133">Transmembrane helix</keyword>
<evidence type="ECO:0000256" key="3">
    <source>
        <dbReference type="ARBA" id="ARBA00022475"/>
    </source>
</evidence>
<feature type="transmembrane region" description="Helical" evidence="7">
    <location>
        <begin position="114"/>
        <end position="136"/>
    </location>
</feature>
<proteinExistence type="inferred from homology"/>
<dbReference type="Pfam" id="PF04039">
    <property type="entry name" value="MnhB"/>
    <property type="match status" value="1"/>
</dbReference>
<evidence type="ECO:0000259" key="8">
    <source>
        <dbReference type="Pfam" id="PF04039"/>
    </source>
</evidence>
<evidence type="ECO:0000256" key="4">
    <source>
        <dbReference type="ARBA" id="ARBA00022692"/>
    </source>
</evidence>
<name>A0A8J3EEG5_9PROT</name>
<dbReference type="InterPro" id="IPR050622">
    <property type="entry name" value="CPA3_antiporter_subunitB"/>
</dbReference>
<dbReference type="EMBL" id="BMKS01000009">
    <property type="protein sequence ID" value="GGG40344.1"/>
    <property type="molecule type" value="Genomic_DNA"/>
</dbReference>
<keyword evidence="10" id="KW-1185">Reference proteome</keyword>
<evidence type="ECO:0000256" key="2">
    <source>
        <dbReference type="ARBA" id="ARBA00009425"/>
    </source>
</evidence>
<accession>A0A8J3EEG5</accession>
<dbReference type="RefSeq" id="WP_188901610.1">
    <property type="nucleotide sequence ID" value="NZ_BMKS01000009.1"/>
</dbReference>
<sequence>MTGSLILRTSARLLLVTCVLLSVFILVRGHNEPGGGFIGGLIGALGVIVYALAHGRARTLRMLRADPKSMLGVGLLLALASGALPPLLGISPLLTHQWGDLVLGPVALPLGTTLLFDIGVYLTVAGFALAVVLPFAEE</sequence>
<keyword evidence="4 7" id="KW-0812">Transmembrane</keyword>
<comment type="caution">
    <text evidence="9">The sequence shown here is derived from an EMBL/GenBank/DDBJ whole genome shotgun (WGS) entry which is preliminary data.</text>
</comment>
<dbReference type="PANTHER" id="PTHR33932">
    <property type="entry name" value="NA(+)/H(+) ANTIPORTER SUBUNIT B"/>
    <property type="match status" value="1"/>
</dbReference>
<dbReference type="GO" id="GO:0005886">
    <property type="term" value="C:plasma membrane"/>
    <property type="evidence" value="ECO:0007669"/>
    <property type="project" value="UniProtKB-SubCell"/>
</dbReference>
<reference evidence="9 10" key="1">
    <citation type="journal article" date="2014" name="Int. J. Syst. Evol. Microbiol.">
        <title>Complete genome sequence of Corynebacterium casei LMG S-19264T (=DSM 44701T), isolated from a smear-ripened cheese.</title>
        <authorList>
            <consortium name="US DOE Joint Genome Institute (JGI-PGF)"/>
            <person name="Walter F."/>
            <person name="Albersmeier A."/>
            <person name="Kalinowski J."/>
            <person name="Ruckert C."/>
        </authorList>
    </citation>
    <scope>NUCLEOTIDE SEQUENCE [LARGE SCALE GENOMIC DNA]</scope>
    <source>
        <strain evidence="9 10">CGMCC 1.16330</strain>
    </source>
</reference>
<evidence type="ECO:0000313" key="9">
    <source>
        <dbReference type="EMBL" id="GGG40344.1"/>
    </source>
</evidence>
<feature type="transmembrane region" description="Helical" evidence="7">
    <location>
        <begin position="12"/>
        <end position="29"/>
    </location>
</feature>
<dbReference type="InterPro" id="IPR007182">
    <property type="entry name" value="MnhB"/>
</dbReference>
<dbReference type="PANTHER" id="PTHR33932:SF4">
    <property type="entry name" value="NA(+)_H(+) ANTIPORTER SUBUNIT B"/>
    <property type="match status" value="1"/>
</dbReference>
<keyword evidence="6 7" id="KW-0472">Membrane</keyword>
<comment type="subcellular location">
    <subcellularLocation>
        <location evidence="1">Cell membrane</location>
        <topology evidence="1">Multi-pass membrane protein</topology>
    </subcellularLocation>
</comment>